<evidence type="ECO:0000256" key="15">
    <source>
        <dbReference type="RuleBase" id="RU003357"/>
    </source>
</evidence>
<reference evidence="18" key="1">
    <citation type="submission" date="2021-10" db="EMBL/GenBank/DDBJ databases">
        <title>The diversity and Nitrogen Metabolism of Culturable Nitrate-Utilizing Bacteria Within the Oxygen Minimum Zone of the Changjiang (Yangtze River)Estuary.</title>
        <authorList>
            <person name="Zhang D."/>
            <person name="Zheng J."/>
            <person name="Liu S."/>
            <person name="He W."/>
        </authorList>
    </citation>
    <scope>NUCLEOTIDE SEQUENCE</scope>
    <source>
        <strain evidence="18">FXH-223</strain>
    </source>
</reference>
<evidence type="ECO:0000256" key="5">
    <source>
        <dbReference type="ARBA" id="ARBA00022496"/>
    </source>
</evidence>
<proteinExistence type="inferred from homology"/>
<evidence type="ECO:0000256" key="8">
    <source>
        <dbReference type="ARBA" id="ARBA00023004"/>
    </source>
</evidence>
<dbReference type="Pfam" id="PF00593">
    <property type="entry name" value="TonB_dep_Rec_b-barrel"/>
    <property type="match status" value="1"/>
</dbReference>
<dbReference type="Gene3D" id="3.55.50.30">
    <property type="match status" value="1"/>
</dbReference>
<dbReference type="CDD" id="cd01347">
    <property type="entry name" value="ligand_gated_channel"/>
    <property type="match status" value="1"/>
</dbReference>
<dbReference type="InterPro" id="IPR036942">
    <property type="entry name" value="Beta-barrel_TonB_sf"/>
</dbReference>
<evidence type="ECO:0000256" key="12">
    <source>
        <dbReference type="ARBA" id="ARBA00023170"/>
    </source>
</evidence>
<dbReference type="SMART" id="SM00965">
    <property type="entry name" value="STN"/>
    <property type="match status" value="1"/>
</dbReference>
<evidence type="ECO:0000256" key="1">
    <source>
        <dbReference type="ARBA" id="ARBA00004571"/>
    </source>
</evidence>
<dbReference type="GO" id="GO:0009279">
    <property type="term" value="C:cell outer membrane"/>
    <property type="evidence" value="ECO:0007669"/>
    <property type="project" value="UniProtKB-SubCell"/>
</dbReference>
<evidence type="ECO:0000256" key="9">
    <source>
        <dbReference type="ARBA" id="ARBA00023065"/>
    </source>
</evidence>
<evidence type="ECO:0000313" key="19">
    <source>
        <dbReference type="Proteomes" id="UP001108027"/>
    </source>
</evidence>
<dbReference type="PANTHER" id="PTHR32552:SF68">
    <property type="entry name" value="FERRICHROME OUTER MEMBRANE TRANSPORTER_PHAGE RECEPTOR"/>
    <property type="match status" value="1"/>
</dbReference>
<evidence type="ECO:0000256" key="7">
    <source>
        <dbReference type="ARBA" id="ARBA00022729"/>
    </source>
</evidence>
<dbReference type="SUPFAM" id="SSF56935">
    <property type="entry name" value="Porins"/>
    <property type="match status" value="1"/>
</dbReference>
<comment type="caution">
    <text evidence="18">The sequence shown here is derived from an EMBL/GenBank/DDBJ whole genome shotgun (WGS) entry which is preliminary data.</text>
</comment>
<keyword evidence="8" id="KW-0408">Iron</keyword>
<keyword evidence="3 14" id="KW-0813">Transport</keyword>
<dbReference type="InterPro" id="IPR012910">
    <property type="entry name" value="Plug_dom"/>
</dbReference>
<evidence type="ECO:0000256" key="3">
    <source>
        <dbReference type="ARBA" id="ARBA00022448"/>
    </source>
</evidence>
<evidence type="ECO:0000256" key="11">
    <source>
        <dbReference type="ARBA" id="ARBA00023136"/>
    </source>
</evidence>
<evidence type="ECO:0000256" key="2">
    <source>
        <dbReference type="ARBA" id="ARBA00009810"/>
    </source>
</evidence>
<dbReference type="InterPro" id="IPR011662">
    <property type="entry name" value="Secretin/TonB_short_N"/>
</dbReference>
<keyword evidence="4 14" id="KW-1134">Transmembrane beta strand</keyword>
<dbReference type="InterPro" id="IPR037066">
    <property type="entry name" value="Plug_dom_sf"/>
</dbReference>
<comment type="subcellular location">
    <subcellularLocation>
        <location evidence="1 14">Cell outer membrane</location>
        <topology evidence="1 14">Multi-pass membrane protein</topology>
    </subcellularLocation>
</comment>
<dbReference type="InterPro" id="IPR039426">
    <property type="entry name" value="TonB-dep_rcpt-like"/>
</dbReference>
<keyword evidence="19" id="KW-1185">Reference proteome</keyword>
<feature type="signal peptide" evidence="16">
    <location>
        <begin position="1"/>
        <end position="40"/>
    </location>
</feature>
<dbReference type="GO" id="GO:0015344">
    <property type="term" value="F:siderophore uptake transmembrane transporter activity"/>
    <property type="evidence" value="ECO:0007669"/>
    <property type="project" value="TreeGrafter"/>
</dbReference>
<evidence type="ECO:0000313" key="18">
    <source>
        <dbReference type="EMBL" id="MCC4310417.1"/>
    </source>
</evidence>
<dbReference type="PROSITE" id="PS52016">
    <property type="entry name" value="TONB_DEPENDENT_REC_3"/>
    <property type="match status" value="1"/>
</dbReference>
<keyword evidence="11 14" id="KW-0472">Membrane</keyword>
<dbReference type="InterPro" id="IPR010105">
    <property type="entry name" value="TonB_sidphr_rcpt"/>
</dbReference>
<dbReference type="RefSeq" id="WP_228235094.1">
    <property type="nucleotide sequence ID" value="NZ_ARXL01000008.1"/>
</dbReference>
<dbReference type="PANTHER" id="PTHR32552">
    <property type="entry name" value="FERRICHROME IRON RECEPTOR-RELATED"/>
    <property type="match status" value="1"/>
</dbReference>
<keyword evidence="7 16" id="KW-0732">Signal</keyword>
<keyword evidence="10 15" id="KW-0798">TonB box</keyword>
<protein>
    <submittedName>
        <fullName evidence="18">TonB-dependent receptor</fullName>
    </submittedName>
</protein>
<dbReference type="Proteomes" id="UP001108027">
    <property type="component" value="Unassembled WGS sequence"/>
</dbReference>
<dbReference type="EMBL" id="JAJGNA010000038">
    <property type="protein sequence ID" value="MCC4310417.1"/>
    <property type="molecule type" value="Genomic_DNA"/>
</dbReference>
<dbReference type="GO" id="GO:0038023">
    <property type="term" value="F:signaling receptor activity"/>
    <property type="evidence" value="ECO:0007669"/>
    <property type="project" value="InterPro"/>
</dbReference>
<evidence type="ECO:0000256" key="16">
    <source>
        <dbReference type="SAM" id="SignalP"/>
    </source>
</evidence>
<dbReference type="Pfam" id="PF07660">
    <property type="entry name" value="STN"/>
    <property type="match status" value="1"/>
</dbReference>
<gene>
    <name evidence="18" type="ORF">LL252_17760</name>
</gene>
<dbReference type="Pfam" id="PF07715">
    <property type="entry name" value="Plug"/>
    <property type="match status" value="1"/>
</dbReference>
<evidence type="ECO:0000256" key="6">
    <source>
        <dbReference type="ARBA" id="ARBA00022692"/>
    </source>
</evidence>
<evidence type="ECO:0000256" key="10">
    <source>
        <dbReference type="ARBA" id="ARBA00023077"/>
    </source>
</evidence>
<name>A0A9Q3US31_9GAMM</name>
<feature type="domain" description="Secretin/TonB short N-terminal" evidence="17">
    <location>
        <begin position="66"/>
        <end position="116"/>
    </location>
</feature>
<evidence type="ECO:0000256" key="13">
    <source>
        <dbReference type="ARBA" id="ARBA00023237"/>
    </source>
</evidence>
<dbReference type="GO" id="GO:0015891">
    <property type="term" value="P:siderophore transport"/>
    <property type="evidence" value="ECO:0007669"/>
    <property type="project" value="InterPro"/>
</dbReference>
<keyword evidence="13 14" id="KW-0998">Cell outer membrane</keyword>
<evidence type="ECO:0000256" key="4">
    <source>
        <dbReference type="ARBA" id="ARBA00022452"/>
    </source>
</evidence>
<feature type="chain" id="PRO_5040220500" evidence="16">
    <location>
        <begin position="41"/>
        <end position="776"/>
    </location>
</feature>
<comment type="similarity">
    <text evidence="2 14 15">Belongs to the TonB-dependent receptor family.</text>
</comment>
<dbReference type="Gene3D" id="2.170.130.10">
    <property type="entry name" value="TonB-dependent receptor, plug domain"/>
    <property type="match status" value="1"/>
</dbReference>
<keyword evidence="12 18" id="KW-0675">Receptor</keyword>
<accession>A0A9Q3US31</accession>
<organism evidence="18 19">
    <name type="scientific">Alloalcanivorax marinus</name>
    <dbReference type="NCBI Taxonomy" id="1177169"/>
    <lineage>
        <taxon>Bacteria</taxon>
        <taxon>Pseudomonadati</taxon>
        <taxon>Pseudomonadota</taxon>
        <taxon>Gammaproteobacteria</taxon>
        <taxon>Oceanospirillales</taxon>
        <taxon>Alcanivoracaceae</taxon>
        <taxon>Alloalcanivorax</taxon>
    </lineage>
</organism>
<evidence type="ECO:0000259" key="17">
    <source>
        <dbReference type="SMART" id="SM00965"/>
    </source>
</evidence>
<dbReference type="InterPro" id="IPR000531">
    <property type="entry name" value="Beta-barrel_TonB"/>
</dbReference>
<evidence type="ECO:0000256" key="14">
    <source>
        <dbReference type="PROSITE-ProRule" id="PRU01360"/>
    </source>
</evidence>
<sequence length="776" mass="84601">MIRSQKPNTATTAPKALLLLGLLTPLLTAPLLTQPARAQAATTQTINLPAQPLDQAVIDLARQTGLAIGGDASLLEGKQAPALSGDYTPAQALRALLAGSGVIAVRMDNGYRLEAAPQETGESNTLDAVSVYGRQKNDTVEAIPQSVSVYDQENFELAQANAVGDIVRLTPSANRSGSGRDMFADDFLIRGFNAEQSVNGLGFRQTDHPTDLANVERLEILKGPASVLYGQMEPGGTINVVTKQPLDYYQAEVGAEYGRYDYHRATLDVTGPLNDRVRARLNLAHQDSNASMDYWGYERLFVAPNVTVDLTDTTNLTVEGSYSANEWTALPGGAPAQGAFEPNPNGDYSDDFNVAWKDASTERDSVYLNARLTQALTDTIDARLSYAYTRNSAEWKEYGPLGLAADFRTLNRLVFASDDAKQTDHEVILDLSGETTLAGQTHRFIAGVNFRESDSKRPTQFYLVTPIDLYDPVYGPMDLSTKARDRGFIQSDRILAGFVQDRITVAEKWHVLAGLRYTDAEQSQKTTDFMDNNAVTRAELGETAWTTQLGLVYDLTDSTSLYTSRNEAFVPQQGTTSGRQPLDAEESVQYEAGVRITAGRLNLNAAGFIIEKDNMAISDPLNAGFLVAQGRARSQGAELTVDGYATSNLYLSAGYGYTDTEVLRTDDETLEGNRFVNVPLHTAALQSRYYLNAVTGLSLGGTVAYVDERPANADNSVTLPAYTRVDLGAYYAVTDALQLDLLFNNVTDEEIFSPGSFDGVIREEGRTYLARVKYLF</sequence>
<dbReference type="AlphaFoldDB" id="A0A9Q3US31"/>
<keyword evidence="9" id="KW-0406">Ion transport</keyword>
<dbReference type="NCBIfam" id="TIGR01783">
    <property type="entry name" value="TonB-siderophor"/>
    <property type="match status" value="1"/>
</dbReference>
<dbReference type="Gene3D" id="2.40.170.20">
    <property type="entry name" value="TonB-dependent receptor, beta-barrel domain"/>
    <property type="match status" value="1"/>
</dbReference>
<keyword evidence="6 14" id="KW-0812">Transmembrane</keyword>
<keyword evidence="5" id="KW-0410">Iron transport</keyword>